<dbReference type="PANTHER" id="PTHR14269">
    <property type="entry name" value="CDP-DIACYLGLYCEROL--GLYCEROL-3-PHOSPHATE 3-PHOSPHATIDYLTRANSFERASE-RELATED"/>
    <property type="match status" value="1"/>
</dbReference>
<reference evidence="17" key="2">
    <citation type="submission" date="2021-03" db="UniProtKB">
        <authorList>
            <consortium name="EnsemblPlants"/>
        </authorList>
    </citation>
    <scope>IDENTIFICATION</scope>
</reference>
<comment type="similarity">
    <text evidence="4 15">Belongs to the CDP-alcohol phosphatidyltransferase class-I family.</text>
</comment>
<dbReference type="InterPro" id="IPR050324">
    <property type="entry name" value="CDP-alcohol_PTase-I"/>
</dbReference>
<keyword evidence="18" id="KW-1185">Reference proteome</keyword>
<feature type="compositionally biased region" description="Basic and acidic residues" evidence="16">
    <location>
        <begin position="104"/>
        <end position="124"/>
    </location>
</feature>
<dbReference type="PANTHER" id="PTHR14269:SF62">
    <property type="entry name" value="CDP-DIACYLGLYCEROL--GLYCEROL-3-PHOSPHATE 3-PHOSPHATIDYLTRANSFERASE 1, CHLOROPLASTIC"/>
    <property type="match status" value="1"/>
</dbReference>
<evidence type="ECO:0000313" key="18">
    <source>
        <dbReference type="Proteomes" id="UP000596660"/>
    </source>
</evidence>
<dbReference type="Gramene" id="AUR62025548-RA">
    <property type="protein sequence ID" value="AUR62025548-RA:cds"/>
    <property type="gene ID" value="AUR62025548"/>
</dbReference>
<comment type="subcellular location">
    <subcellularLocation>
        <location evidence="2">Membrane</location>
        <topology evidence="2">Multi-pass membrane protein</topology>
    </subcellularLocation>
</comment>
<evidence type="ECO:0000256" key="12">
    <source>
        <dbReference type="ARBA" id="ARBA00023209"/>
    </source>
</evidence>
<evidence type="ECO:0000256" key="8">
    <source>
        <dbReference type="ARBA" id="ARBA00022692"/>
    </source>
</evidence>
<dbReference type="Pfam" id="PF01066">
    <property type="entry name" value="CDP-OH_P_transf"/>
    <property type="match status" value="1"/>
</dbReference>
<dbReference type="GO" id="GO:0030145">
    <property type="term" value="F:manganese ion binding"/>
    <property type="evidence" value="ECO:0007669"/>
    <property type="project" value="UniProtKB-ARBA"/>
</dbReference>
<proteinExistence type="inferred from homology"/>
<dbReference type="GO" id="GO:0008444">
    <property type="term" value="F:CDP-diacylglycerol-glycerol-3-phosphate 3-phosphatidyltransferase activity"/>
    <property type="evidence" value="ECO:0007669"/>
    <property type="project" value="UniProtKB-EC"/>
</dbReference>
<dbReference type="InterPro" id="IPR048254">
    <property type="entry name" value="CDP_ALCOHOL_P_TRANSF_CS"/>
</dbReference>
<keyword evidence="9" id="KW-1133">Transmembrane helix</keyword>
<evidence type="ECO:0000256" key="14">
    <source>
        <dbReference type="ARBA" id="ARBA00048586"/>
    </source>
</evidence>
<keyword evidence="12" id="KW-0594">Phospholipid biosynthesis</keyword>
<dbReference type="FunFam" id="1.20.120.1760:FF:000008">
    <property type="entry name" value="CDP-diacylglycerol--glycerol-3-phosphate 3-phosphatidyltransferase 2"/>
    <property type="match status" value="1"/>
</dbReference>
<sequence length="387" mass="42027">MPPLQLLLRRTIATAGGVNPPLILSPPPLMAKQSIPSTIVYSSKRSTLAKKRGACYGVACAHVKGLTTTTTKIKQMITYNIPNNINRKRVFMLSSSSSSSSPISEERETKSSEEEEKGGDRFTRASEFGVGSFGSEMGLKDKRNDDDLNRNGVVLSTKKDQEEKGNDSFYVNSWWGAAATTSLFVAAAITDWLDGYLARKMHLGTAFGAFLDPVADKLMVAATLVLLCSKPPEIALFGDIPWLFPVPAIAIIGREITMSAVREWAASQDAKLLQAVAVNNLGKWKTATQMTALTLILATRDSSFVASQGALATSGVALLYISAGLAVQIVTQSCYTIEQRLAIIEEQLQAREETMKKTMEEAVQKLDGRIVFALNKNQRGAKKERAS</sequence>
<comment type="catalytic activity">
    <reaction evidence="14">
        <text>a CDP-1,2-diacyl-sn-glycerol + sn-glycerol 3-phosphate = a 1,2-diacyl-sn-glycero-3-phospho-(1'-sn-glycero-3'-phosphate) + CMP + H(+)</text>
        <dbReference type="Rhea" id="RHEA:12593"/>
        <dbReference type="ChEBI" id="CHEBI:15378"/>
        <dbReference type="ChEBI" id="CHEBI:57597"/>
        <dbReference type="ChEBI" id="CHEBI:58332"/>
        <dbReference type="ChEBI" id="CHEBI:60110"/>
        <dbReference type="ChEBI" id="CHEBI:60377"/>
        <dbReference type="EC" id="2.7.8.5"/>
    </reaction>
</comment>
<dbReference type="AlphaFoldDB" id="A0A803M9H2"/>
<dbReference type="InterPro" id="IPR043130">
    <property type="entry name" value="CDP-OH_PTrfase_TM_dom"/>
</dbReference>
<dbReference type="GO" id="GO:0045995">
    <property type="term" value="P:regulation of embryonic development"/>
    <property type="evidence" value="ECO:0007669"/>
    <property type="project" value="UniProtKB-ARBA"/>
</dbReference>
<comment type="pathway">
    <text evidence="3">Phospholipid metabolism; phosphatidylglycerol biosynthesis; phosphatidylglycerol from CDP-diacylglycerol: step 1/2.</text>
</comment>
<evidence type="ECO:0000256" key="6">
    <source>
        <dbReference type="ARBA" id="ARBA00022516"/>
    </source>
</evidence>
<evidence type="ECO:0000256" key="4">
    <source>
        <dbReference type="ARBA" id="ARBA00010441"/>
    </source>
</evidence>
<evidence type="ECO:0000256" key="3">
    <source>
        <dbReference type="ARBA" id="ARBA00005042"/>
    </source>
</evidence>
<evidence type="ECO:0000256" key="15">
    <source>
        <dbReference type="RuleBase" id="RU003750"/>
    </source>
</evidence>
<keyword evidence="8" id="KW-0812">Transmembrane</keyword>
<dbReference type="Proteomes" id="UP000596660">
    <property type="component" value="Unplaced"/>
</dbReference>
<keyword evidence="13" id="KW-1208">Phospholipid metabolism</keyword>
<comment type="cofactor">
    <cofactor evidence="1">
        <name>Mn(2+)</name>
        <dbReference type="ChEBI" id="CHEBI:29035"/>
    </cofactor>
</comment>
<dbReference type="EnsemblPlants" id="AUR62025548-RA">
    <property type="protein sequence ID" value="AUR62025548-RA:cds"/>
    <property type="gene ID" value="AUR62025548"/>
</dbReference>
<evidence type="ECO:0000256" key="16">
    <source>
        <dbReference type="SAM" id="MobiDB-lite"/>
    </source>
</evidence>
<evidence type="ECO:0000256" key="11">
    <source>
        <dbReference type="ARBA" id="ARBA00023136"/>
    </source>
</evidence>
<evidence type="ECO:0000313" key="17">
    <source>
        <dbReference type="EnsemblPlants" id="AUR62025548-RA:cds"/>
    </source>
</evidence>
<dbReference type="PROSITE" id="PS00379">
    <property type="entry name" value="CDP_ALCOHOL_P_TRANSF"/>
    <property type="match status" value="1"/>
</dbReference>
<organism evidence="17 18">
    <name type="scientific">Chenopodium quinoa</name>
    <name type="common">Quinoa</name>
    <dbReference type="NCBI Taxonomy" id="63459"/>
    <lineage>
        <taxon>Eukaryota</taxon>
        <taxon>Viridiplantae</taxon>
        <taxon>Streptophyta</taxon>
        <taxon>Embryophyta</taxon>
        <taxon>Tracheophyta</taxon>
        <taxon>Spermatophyta</taxon>
        <taxon>Magnoliopsida</taxon>
        <taxon>eudicotyledons</taxon>
        <taxon>Gunneridae</taxon>
        <taxon>Pentapetalae</taxon>
        <taxon>Caryophyllales</taxon>
        <taxon>Chenopodiaceae</taxon>
        <taxon>Chenopodioideae</taxon>
        <taxon>Atripliceae</taxon>
        <taxon>Chenopodium</taxon>
    </lineage>
</organism>
<dbReference type="InterPro" id="IPR000462">
    <property type="entry name" value="CDP-OH_P_trans"/>
</dbReference>
<dbReference type="GO" id="GO:0006655">
    <property type="term" value="P:phosphatidylglycerol biosynthetic process"/>
    <property type="evidence" value="ECO:0007669"/>
    <property type="project" value="UniProtKB-ARBA"/>
</dbReference>
<keyword evidence="10" id="KW-0443">Lipid metabolism</keyword>
<accession>A0A803M9H2</accession>
<feature type="region of interest" description="Disordered" evidence="16">
    <location>
        <begin position="94"/>
        <end position="127"/>
    </location>
</feature>
<evidence type="ECO:0000256" key="7">
    <source>
        <dbReference type="ARBA" id="ARBA00022679"/>
    </source>
</evidence>
<name>A0A803M9H2_CHEQI</name>
<keyword evidence="6" id="KW-0444">Lipid biosynthesis</keyword>
<reference evidence="17" key="1">
    <citation type="journal article" date="2017" name="Nature">
        <title>The genome of Chenopodium quinoa.</title>
        <authorList>
            <person name="Jarvis D.E."/>
            <person name="Ho Y.S."/>
            <person name="Lightfoot D.J."/>
            <person name="Schmoeckel S.M."/>
            <person name="Li B."/>
            <person name="Borm T.J.A."/>
            <person name="Ohyanagi H."/>
            <person name="Mineta K."/>
            <person name="Michell C.T."/>
            <person name="Saber N."/>
            <person name="Kharbatia N.M."/>
            <person name="Rupper R.R."/>
            <person name="Sharp A.R."/>
            <person name="Dally N."/>
            <person name="Boughton B.A."/>
            <person name="Woo Y.H."/>
            <person name="Gao G."/>
            <person name="Schijlen E.G.W.M."/>
            <person name="Guo X."/>
            <person name="Momin A.A."/>
            <person name="Negrao S."/>
            <person name="Al-Babili S."/>
            <person name="Gehring C."/>
            <person name="Roessner U."/>
            <person name="Jung C."/>
            <person name="Murphy K."/>
            <person name="Arold S.T."/>
            <person name="Gojobori T."/>
            <person name="van der Linden C.G."/>
            <person name="van Loo E.N."/>
            <person name="Jellen E.N."/>
            <person name="Maughan P.J."/>
            <person name="Tester M."/>
        </authorList>
    </citation>
    <scope>NUCLEOTIDE SEQUENCE [LARGE SCALE GENOMIC DNA]</scope>
    <source>
        <strain evidence="17">cv. PI 614886</strain>
    </source>
</reference>
<evidence type="ECO:0000256" key="5">
    <source>
        <dbReference type="ARBA" id="ARBA00013170"/>
    </source>
</evidence>
<protein>
    <recommendedName>
        <fullName evidence="5">CDP-diacylglycerol--glycerol-3-phosphate 1-phosphatidyltransferase</fullName>
        <ecNumber evidence="5">2.7.8.5</ecNumber>
    </recommendedName>
</protein>
<dbReference type="Gene3D" id="1.20.120.1760">
    <property type="match status" value="1"/>
</dbReference>
<evidence type="ECO:0000256" key="13">
    <source>
        <dbReference type="ARBA" id="ARBA00023264"/>
    </source>
</evidence>
<keyword evidence="11" id="KW-0472">Membrane</keyword>
<dbReference type="GO" id="GO:0009941">
    <property type="term" value="C:chloroplast envelope"/>
    <property type="evidence" value="ECO:0007669"/>
    <property type="project" value="TreeGrafter"/>
</dbReference>
<dbReference type="EC" id="2.7.8.5" evidence="5"/>
<evidence type="ECO:0000256" key="2">
    <source>
        <dbReference type="ARBA" id="ARBA00004141"/>
    </source>
</evidence>
<evidence type="ECO:0000256" key="10">
    <source>
        <dbReference type="ARBA" id="ARBA00023098"/>
    </source>
</evidence>
<keyword evidence="7 15" id="KW-0808">Transferase</keyword>
<dbReference type="OMA" id="QMITYNI"/>
<dbReference type="GO" id="GO:0016020">
    <property type="term" value="C:membrane"/>
    <property type="evidence" value="ECO:0007669"/>
    <property type="project" value="UniProtKB-SubCell"/>
</dbReference>
<evidence type="ECO:0000256" key="9">
    <source>
        <dbReference type="ARBA" id="ARBA00022989"/>
    </source>
</evidence>
<evidence type="ECO:0000256" key="1">
    <source>
        <dbReference type="ARBA" id="ARBA00001936"/>
    </source>
</evidence>